<gene>
    <name evidence="2" type="ORF">EXIGLDRAFT_764061</name>
</gene>
<reference evidence="2 3" key="1">
    <citation type="journal article" date="2016" name="Mol. Biol. Evol.">
        <title>Comparative Genomics of Early-Diverging Mushroom-Forming Fungi Provides Insights into the Origins of Lignocellulose Decay Capabilities.</title>
        <authorList>
            <person name="Nagy L.G."/>
            <person name="Riley R."/>
            <person name="Tritt A."/>
            <person name="Adam C."/>
            <person name="Daum C."/>
            <person name="Floudas D."/>
            <person name="Sun H."/>
            <person name="Yadav J.S."/>
            <person name="Pangilinan J."/>
            <person name="Larsson K.H."/>
            <person name="Matsuura K."/>
            <person name="Barry K."/>
            <person name="Labutti K."/>
            <person name="Kuo R."/>
            <person name="Ohm R.A."/>
            <person name="Bhattacharya S.S."/>
            <person name="Shirouzu T."/>
            <person name="Yoshinaga Y."/>
            <person name="Martin F.M."/>
            <person name="Grigoriev I.V."/>
            <person name="Hibbett D.S."/>
        </authorList>
    </citation>
    <scope>NUCLEOTIDE SEQUENCE [LARGE SCALE GENOMIC DNA]</scope>
    <source>
        <strain evidence="2 3">HHB12029</strain>
    </source>
</reference>
<accession>A0A165LHS1</accession>
<feature type="region of interest" description="Disordered" evidence="1">
    <location>
        <begin position="360"/>
        <end position="405"/>
    </location>
</feature>
<name>A0A165LHS1_EXIGL</name>
<evidence type="ECO:0000313" key="3">
    <source>
        <dbReference type="Proteomes" id="UP000077266"/>
    </source>
</evidence>
<evidence type="ECO:0000256" key="1">
    <source>
        <dbReference type="SAM" id="MobiDB-lite"/>
    </source>
</evidence>
<dbReference type="InParanoid" id="A0A165LHS1"/>
<feature type="compositionally biased region" description="Basic and acidic residues" evidence="1">
    <location>
        <begin position="378"/>
        <end position="387"/>
    </location>
</feature>
<feature type="region of interest" description="Disordered" evidence="1">
    <location>
        <begin position="296"/>
        <end position="326"/>
    </location>
</feature>
<dbReference type="EMBL" id="KV425925">
    <property type="protein sequence ID" value="KZV97860.1"/>
    <property type="molecule type" value="Genomic_DNA"/>
</dbReference>
<dbReference type="OrthoDB" id="2238745at2759"/>
<dbReference type="STRING" id="1314781.A0A165LHS1"/>
<protein>
    <submittedName>
        <fullName evidence="2">Uncharacterized protein</fullName>
    </submittedName>
</protein>
<dbReference type="Proteomes" id="UP000077266">
    <property type="component" value="Unassembled WGS sequence"/>
</dbReference>
<dbReference type="AlphaFoldDB" id="A0A165LHS1"/>
<organism evidence="2 3">
    <name type="scientific">Exidia glandulosa HHB12029</name>
    <dbReference type="NCBI Taxonomy" id="1314781"/>
    <lineage>
        <taxon>Eukaryota</taxon>
        <taxon>Fungi</taxon>
        <taxon>Dikarya</taxon>
        <taxon>Basidiomycota</taxon>
        <taxon>Agaricomycotina</taxon>
        <taxon>Agaricomycetes</taxon>
        <taxon>Auriculariales</taxon>
        <taxon>Exidiaceae</taxon>
        <taxon>Exidia</taxon>
    </lineage>
</organism>
<keyword evidence="3" id="KW-1185">Reference proteome</keyword>
<proteinExistence type="predicted"/>
<feature type="non-terminal residue" evidence="2">
    <location>
        <position position="1"/>
    </location>
</feature>
<sequence length="405" mass="43954">AIVHRQGAFTPKISAVREVVLVAAPGDEELGDVTDTVGSALGVGTHVHIERQWETQMRYLIVVGGRGAPIGGRLPIWMTLMPLAPIKIYRISILLEERVDYYAHRRQVVRHDAIRRWELLALRNNDKRLLPVDIEQHDAPLDALQVSPLFPYVCYDPYASTGTDSDGNAKNQPHTERRDDALVSMLSPDGPWMLHADLTIPQPCGRIHFTNRHPKSSLGVNHILKIVIRTERGDDKEIDAKTGRRKQFDIVVQTPIHILSCRCNNDWTALPTYCRIAPPDDLGPLACNCQRKAASSSAPASSTAAPAPTASGSRMASSAPYAAPGHAPSAAAFRMAPTPFGLARAGAGAAHFLHVIPDPHATSPAIEGSGGPAPGDELSEHSRKFERLMAGLESPAGDEPPRYQS</sequence>
<evidence type="ECO:0000313" key="2">
    <source>
        <dbReference type="EMBL" id="KZV97860.1"/>
    </source>
</evidence>